<feature type="region of interest" description="Disordered" evidence="1">
    <location>
        <begin position="483"/>
        <end position="538"/>
    </location>
</feature>
<accession>A0A0C3SAU0</accession>
<evidence type="ECO:0000313" key="3">
    <source>
        <dbReference type="Proteomes" id="UP000053257"/>
    </source>
</evidence>
<proteinExistence type="predicted"/>
<dbReference type="STRING" id="745531.A0A0C3SAU0"/>
<dbReference type="AlphaFoldDB" id="A0A0C3SAU0"/>
<gene>
    <name evidence="2" type="ORF">PHLGIDRAFT_127739</name>
</gene>
<feature type="compositionally biased region" description="Acidic residues" evidence="1">
    <location>
        <begin position="504"/>
        <end position="514"/>
    </location>
</feature>
<feature type="region of interest" description="Disordered" evidence="1">
    <location>
        <begin position="159"/>
        <end position="194"/>
    </location>
</feature>
<dbReference type="EMBL" id="KN840500">
    <property type="protein sequence ID" value="KIP07300.1"/>
    <property type="molecule type" value="Genomic_DNA"/>
</dbReference>
<dbReference type="HOGENOM" id="CLU_022326_0_0_1"/>
<name>A0A0C3SAU0_PHLG1</name>
<reference evidence="2 3" key="1">
    <citation type="journal article" date="2014" name="PLoS Genet.">
        <title>Analysis of the Phlebiopsis gigantea genome, transcriptome and secretome provides insight into its pioneer colonization strategies of wood.</title>
        <authorList>
            <person name="Hori C."/>
            <person name="Ishida T."/>
            <person name="Igarashi K."/>
            <person name="Samejima M."/>
            <person name="Suzuki H."/>
            <person name="Master E."/>
            <person name="Ferreira P."/>
            <person name="Ruiz-Duenas F.J."/>
            <person name="Held B."/>
            <person name="Canessa P."/>
            <person name="Larrondo L.F."/>
            <person name="Schmoll M."/>
            <person name="Druzhinina I.S."/>
            <person name="Kubicek C.P."/>
            <person name="Gaskell J.A."/>
            <person name="Kersten P."/>
            <person name="St John F."/>
            <person name="Glasner J."/>
            <person name="Sabat G."/>
            <person name="Splinter BonDurant S."/>
            <person name="Syed K."/>
            <person name="Yadav J."/>
            <person name="Mgbeahuruike A.C."/>
            <person name="Kovalchuk A."/>
            <person name="Asiegbu F.O."/>
            <person name="Lackner G."/>
            <person name="Hoffmeister D."/>
            <person name="Rencoret J."/>
            <person name="Gutierrez A."/>
            <person name="Sun H."/>
            <person name="Lindquist E."/>
            <person name="Barry K."/>
            <person name="Riley R."/>
            <person name="Grigoriev I.V."/>
            <person name="Henrissat B."/>
            <person name="Kues U."/>
            <person name="Berka R.M."/>
            <person name="Martinez A.T."/>
            <person name="Covert S.F."/>
            <person name="Blanchette R.A."/>
            <person name="Cullen D."/>
        </authorList>
    </citation>
    <scope>NUCLEOTIDE SEQUENCE [LARGE SCALE GENOMIC DNA]</scope>
    <source>
        <strain evidence="2 3">11061_1 CR5-6</strain>
    </source>
</reference>
<evidence type="ECO:0000313" key="2">
    <source>
        <dbReference type="EMBL" id="KIP07300.1"/>
    </source>
</evidence>
<keyword evidence="3" id="KW-1185">Reference proteome</keyword>
<feature type="region of interest" description="Disordered" evidence="1">
    <location>
        <begin position="438"/>
        <end position="465"/>
    </location>
</feature>
<sequence length="559" mass="60446">MVSASRRRAEKARMPSDSFRPKFPVDPFAAATVREPWFVRPEALPSIAHQARRDVILVLGAPSTSDLTALLNSRHLANSLLILASHNPPPIPHTTLPTVRILRLDNPLAIEHAGAVRFVNVLEWAERVARLWRKYGGYGAVELSEDDDGVEHLTPPSILRFRSSQSTPSSPRSSSTQLSDPRASSAYLEPYGGAGRPRSLSAKILGRARHMTLPAVDPSQRPFDGLVNFLPPDVSDKALLKQAILVTTISRPFVISSRPRLDERRTRKSILSTRSSTSVYLPPTPPYQSGESLPSLSLMPTKAHLIHVLPVETRSVDSFPRSKLVQSLESFLLSFGIPTSLDIHGANDNLSDRLRPYIMPTHSLGITISTRSSAASTSPYGSWPSDCTFAELVLCGSLDGDDVLHGQQPRTHMRTTPRALLSQASDVILLAEDAPTPPAVVVSQSDPGQSSGTFGGGRFARDNSASPAAAPSFAAFRSASLSSGSPLAKSERSSSFGGLPTPPDSEEEGAEACSEDLQYRPRKPLSSASTGRLADVAPAVKQKRARWKFWARPAKVPAR</sequence>
<feature type="compositionally biased region" description="Low complexity" evidence="1">
    <location>
        <begin position="162"/>
        <end position="177"/>
    </location>
</feature>
<organism evidence="2 3">
    <name type="scientific">Phlebiopsis gigantea (strain 11061_1 CR5-6)</name>
    <name type="common">White-rot fungus</name>
    <name type="synonym">Peniophora gigantea</name>
    <dbReference type="NCBI Taxonomy" id="745531"/>
    <lineage>
        <taxon>Eukaryota</taxon>
        <taxon>Fungi</taxon>
        <taxon>Dikarya</taxon>
        <taxon>Basidiomycota</taxon>
        <taxon>Agaricomycotina</taxon>
        <taxon>Agaricomycetes</taxon>
        <taxon>Polyporales</taxon>
        <taxon>Phanerochaetaceae</taxon>
        <taxon>Phlebiopsis</taxon>
    </lineage>
</organism>
<dbReference type="OrthoDB" id="3265311at2759"/>
<protein>
    <submittedName>
        <fullName evidence="2">Uncharacterized protein</fullName>
    </submittedName>
</protein>
<feature type="compositionally biased region" description="Polar residues" evidence="1">
    <location>
        <begin position="442"/>
        <end position="452"/>
    </location>
</feature>
<evidence type="ECO:0000256" key="1">
    <source>
        <dbReference type="SAM" id="MobiDB-lite"/>
    </source>
</evidence>
<dbReference type="Proteomes" id="UP000053257">
    <property type="component" value="Unassembled WGS sequence"/>
</dbReference>